<keyword evidence="2" id="KW-1185">Reference proteome</keyword>
<reference evidence="1 2" key="1">
    <citation type="submission" date="2018-06" db="EMBL/GenBank/DDBJ databases">
        <authorList>
            <consortium name="Pathogen Informatics"/>
            <person name="Doyle S."/>
        </authorList>
    </citation>
    <scope>NUCLEOTIDE SEQUENCE [LARGE SCALE GENOMIC DNA]</scope>
    <source>
        <strain evidence="1 2">NCTC12360</strain>
    </source>
</reference>
<protein>
    <submittedName>
        <fullName evidence="1">Uncharacterized protein</fullName>
    </submittedName>
</protein>
<dbReference type="AlphaFoldDB" id="A0A366U951"/>
<accession>A0A366U951</accession>
<proteinExistence type="predicted"/>
<dbReference type="Proteomes" id="UP000254807">
    <property type="component" value="Unassembled WGS sequence"/>
</dbReference>
<organism evidence="1 2">
    <name type="scientific">Enterococcus gallinarum</name>
    <dbReference type="NCBI Taxonomy" id="1353"/>
    <lineage>
        <taxon>Bacteria</taxon>
        <taxon>Bacillati</taxon>
        <taxon>Bacillota</taxon>
        <taxon>Bacilli</taxon>
        <taxon>Lactobacillales</taxon>
        <taxon>Enterococcaceae</taxon>
        <taxon>Enterococcus</taxon>
    </lineage>
</organism>
<name>A0A366U951_ENTGA</name>
<sequence>MKRVTKIVEYMENRAVGKYFRSATDHYAGFIRIFGTYTEYRVVAGIPAENVMLEIIGVENGILLTQVNNTLFENGRGYIQ</sequence>
<dbReference type="EMBL" id="UFYW01000001">
    <property type="protein sequence ID" value="STD81691.1"/>
    <property type="molecule type" value="Genomic_DNA"/>
</dbReference>
<evidence type="ECO:0000313" key="2">
    <source>
        <dbReference type="Proteomes" id="UP000254807"/>
    </source>
</evidence>
<gene>
    <name evidence="1" type="ORF">NCTC12360_00104</name>
</gene>
<evidence type="ECO:0000313" key="1">
    <source>
        <dbReference type="EMBL" id="STD81691.1"/>
    </source>
</evidence>